<proteinExistence type="predicted"/>
<dbReference type="Pfam" id="PF09526">
    <property type="entry name" value="DUF2387"/>
    <property type="match status" value="1"/>
</dbReference>
<dbReference type="InterPro" id="IPR012658">
    <property type="entry name" value="YheV"/>
</dbReference>
<keyword evidence="3" id="KW-1185">Reference proteome</keyword>
<dbReference type="NCBIfam" id="TIGR02443">
    <property type="entry name" value="YheV family putative zinc ribbon protein"/>
    <property type="match status" value="1"/>
</dbReference>
<gene>
    <name evidence="2" type="ORF">GCM10023116_34150</name>
</gene>
<sequence>MSTVKRFIAGAVCPRCAAMDRVVMYEDEGQQVRECIDCGFRDVMATEPDTQELETRVNRKAKAPQATEAQPIRFYPNPKLSAKKE</sequence>
<reference evidence="3" key="1">
    <citation type="journal article" date="2019" name="Int. J. Syst. Evol. Microbiol.">
        <title>The Global Catalogue of Microorganisms (GCM) 10K type strain sequencing project: providing services to taxonomists for standard genome sequencing and annotation.</title>
        <authorList>
            <consortium name="The Broad Institute Genomics Platform"/>
            <consortium name="The Broad Institute Genome Sequencing Center for Infectious Disease"/>
            <person name="Wu L."/>
            <person name="Ma J."/>
        </authorList>
    </citation>
    <scope>NUCLEOTIDE SEQUENCE [LARGE SCALE GENOMIC DNA]</scope>
    <source>
        <strain evidence="3">JCM 17805</strain>
    </source>
</reference>
<name>A0ABP8V5H2_9GAMM</name>
<evidence type="ECO:0000313" key="2">
    <source>
        <dbReference type="EMBL" id="GAA4651132.1"/>
    </source>
</evidence>
<evidence type="ECO:0000313" key="3">
    <source>
        <dbReference type="Proteomes" id="UP001500604"/>
    </source>
</evidence>
<dbReference type="RefSeq" id="WP_345197448.1">
    <property type="nucleotide sequence ID" value="NZ_BAABFL010000438.1"/>
</dbReference>
<dbReference type="Proteomes" id="UP001500604">
    <property type="component" value="Unassembled WGS sequence"/>
</dbReference>
<dbReference type="EMBL" id="BAABFL010000438">
    <property type="protein sequence ID" value="GAA4651132.1"/>
    <property type="molecule type" value="Genomic_DNA"/>
</dbReference>
<feature type="region of interest" description="Disordered" evidence="1">
    <location>
        <begin position="49"/>
        <end position="85"/>
    </location>
</feature>
<comment type="caution">
    <text evidence="2">The sequence shown here is derived from an EMBL/GenBank/DDBJ whole genome shotgun (WGS) entry which is preliminary data.</text>
</comment>
<accession>A0ABP8V5H2</accession>
<organism evidence="2 3">
    <name type="scientific">Kistimonas scapharcae</name>
    <dbReference type="NCBI Taxonomy" id="1036133"/>
    <lineage>
        <taxon>Bacteria</taxon>
        <taxon>Pseudomonadati</taxon>
        <taxon>Pseudomonadota</taxon>
        <taxon>Gammaproteobacteria</taxon>
        <taxon>Oceanospirillales</taxon>
        <taxon>Endozoicomonadaceae</taxon>
        <taxon>Kistimonas</taxon>
    </lineage>
</organism>
<protein>
    <submittedName>
        <fullName evidence="2">YheV family putative zinc ribbon protein</fullName>
    </submittedName>
</protein>
<evidence type="ECO:0000256" key="1">
    <source>
        <dbReference type="SAM" id="MobiDB-lite"/>
    </source>
</evidence>